<evidence type="ECO:0000313" key="3">
    <source>
        <dbReference type="EMBL" id="KAL3785266.1"/>
    </source>
</evidence>
<feature type="region of interest" description="Disordered" evidence="1">
    <location>
        <begin position="192"/>
        <end position="211"/>
    </location>
</feature>
<proteinExistence type="predicted"/>
<dbReference type="Proteomes" id="UP001516023">
    <property type="component" value="Unassembled WGS sequence"/>
</dbReference>
<name>A0ABD3PDK6_9STRA</name>
<feature type="region of interest" description="Disordered" evidence="1">
    <location>
        <begin position="101"/>
        <end position="126"/>
    </location>
</feature>
<protein>
    <recommendedName>
        <fullName evidence="2">SAC3/GANP/THP3 conserved domain-containing protein</fullName>
    </recommendedName>
</protein>
<organism evidence="3 4">
    <name type="scientific">Cyclotella cryptica</name>
    <dbReference type="NCBI Taxonomy" id="29204"/>
    <lineage>
        <taxon>Eukaryota</taxon>
        <taxon>Sar</taxon>
        <taxon>Stramenopiles</taxon>
        <taxon>Ochrophyta</taxon>
        <taxon>Bacillariophyta</taxon>
        <taxon>Coscinodiscophyceae</taxon>
        <taxon>Thalassiosirophycidae</taxon>
        <taxon>Stephanodiscales</taxon>
        <taxon>Stephanodiscaceae</taxon>
        <taxon>Cyclotella</taxon>
    </lineage>
</organism>
<accession>A0ABD3PDK6</accession>
<feature type="region of interest" description="Disordered" evidence="1">
    <location>
        <begin position="1"/>
        <end position="52"/>
    </location>
</feature>
<dbReference type="Pfam" id="PF03399">
    <property type="entry name" value="SAC3_GANP"/>
    <property type="match status" value="1"/>
</dbReference>
<feature type="domain" description="SAC3/GANP/THP3 conserved" evidence="2">
    <location>
        <begin position="224"/>
        <end position="271"/>
    </location>
</feature>
<dbReference type="EMBL" id="JABMIG020000218">
    <property type="protein sequence ID" value="KAL3785266.1"/>
    <property type="molecule type" value="Genomic_DNA"/>
</dbReference>
<comment type="caution">
    <text evidence="3">The sequence shown here is derived from an EMBL/GenBank/DDBJ whole genome shotgun (WGS) entry which is preliminary data.</text>
</comment>
<evidence type="ECO:0000259" key="2">
    <source>
        <dbReference type="Pfam" id="PF03399"/>
    </source>
</evidence>
<feature type="compositionally biased region" description="Polar residues" evidence="1">
    <location>
        <begin position="101"/>
        <end position="115"/>
    </location>
</feature>
<keyword evidence="4" id="KW-1185">Reference proteome</keyword>
<feature type="compositionally biased region" description="Polar residues" evidence="1">
    <location>
        <begin position="199"/>
        <end position="211"/>
    </location>
</feature>
<sequence length="762" mass="84165">MPSSLMARVKAGNSSASADKCPSHVDVSPVTQRSSKDCTSRTHAGCEAEPEPKSIIRQLLSHNPGPSSFEAPPPFYMCCESEAIDRQNCFELSPFECSAVQNPTNRDSATPQNFSRDPVDATSDPNEIPLECTPTPKKSSLAAAAFSSPATHRIKPTPTSSYYSKQPAVKSAYVPPFKRNALNVKEVTSPATPAKPVNCRNSDANTSHETPKLTLSTAKNAGRTRPSFHPQLVIKKYRRSAAGGGVHEEASVRSLEQLNATVNYLMQLFARQRPPNCENGMNNAMISNNFAGEDTWGKDDTASDYYQQEPSTQGVNPRPQASLCDTVNFIDDRLRAVQKDLVSLVGNLEESFSETTHDANNTLGNVQTKELLRRMQAKMVRYNILTLYLLSGVPSSKYQVKFGSRALRTCLSSYLNLSWGLHDDYSNLHLRKEMNNNLDKENAFSIELRTQDEMMAYVALFHMSAVLRAEENALPLPSTSSAEASTSLMEESGSGWGALFSTFTKYSIAQDGHSLSSVNKYPRWKWALELASLVQCGNYQRYFTLLEEGPSYQSADSTSSATLETSSEAASYNARFLLLARCCASHSINLIRLSALRQCNHAFGKGEKVPVRNLSRLLRFHPSNASDDEVDSASKHVLEFCRDAGLPVIDNDDRDRNVCFVLMKSAPIEISGDESIGRMCTPGRSNDSFVFGTEFVEQKDESVSSLTNLLHRVNMSEEVDDWEEHYCDDSSLSPNSDQAVMVRIDDDQVMIPSSNVLSKLVE</sequence>
<dbReference type="Gene3D" id="1.25.40.990">
    <property type="match status" value="1"/>
</dbReference>
<gene>
    <name evidence="3" type="ORF">HJC23_002721</name>
</gene>
<feature type="compositionally biased region" description="Basic and acidic residues" evidence="1">
    <location>
        <begin position="34"/>
        <end position="52"/>
    </location>
</feature>
<dbReference type="InterPro" id="IPR005062">
    <property type="entry name" value="SAC3/GANP/THP3_conserved"/>
</dbReference>
<evidence type="ECO:0000313" key="4">
    <source>
        <dbReference type="Proteomes" id="UP001516023"/>
    </source>
</evidence>
<dbReference type="AlphaFoldDB" id="A0ABD3PDK6"/>
<evidence type="ECO:0000256" key="1">
    <source>
        <dbReference type="SAM" id="MobiDB-lite"/>
    </source>
</evidence>
<reference evidence="3 4" key="1">
    <citation type="journal article" date="2020" name="G3 (Bethesda)">
        <title>Improved Reference Genome for Cyclotella cryptica CCMP332, a Model for Cell Wall Morphogenesis, Salinity Adaptation, and Lipid Production in Diatoms (Bacillariophyta).</title>
        <authorList>
            <person name="Roberts W.R."/>
            <person name="Downey K.M."/>
            <person name="Ruck E.C."/>
            <person name="Traller J.C."/>
            <person name="Alverson A.J."/>
        </authorList>
    </citation>
    <scope>NUCLEOTIDE SEQUENCE [LARGE SCALE GENOMIC DNA]</scope>
    <source>
        <strain evidence="3 4">CCMP332</strain>
    </source>
</reference>